<evidence type="ECO:0000256" key="1">
    <source>
        <dbReference type="ARBA" id="ARBA00023125"/>
    </source>
</evidence>
<organism evidence="4 5">
    <name type="scientific">Methylobacterium symbioticum</name>
    <dbReference type="NCBI Taxonomy" id="2584084"/>
    <lineage>
        <taxon>Bacteria</taxon>
        <taxon>Pseudomonadati</taxon>
        <taxon>Pseudomonadota</taxon>
        <taxon>Alphaproteobacteria</taxon>
        <taxon>Hyphomicrobiales</taxon>
        <taxon>Methylobacteriaceae</taxon>
        <taxon>Methylobacterium</taxon>
    </lineage>
</organism>
<keyword evidence="1 2" id="KW-0238">DNA-binding</keyword>
<dbReference type="GO" id="GO:0003700">
    <property type="term" value="F:DNA-binding transcription factor activity"/>
    <property type="evidence" value="ECO:0007669"/>
    <property type="project" value="TreeGrafter"/>
</dbReference>
<proteinExistence type="predicted"/>
<feature type="DNA-binding region" description="H-T-H motif" evidence="2">
    <location>
        <begin position="97"/>
        <end position="116"/>
    </location>
</feature>
<dbReference type="PANTHER" id="PTHR30055:SF181">
    <property type="entry name" value="BLR6905 PROTEIN"/>
    <property type="match status" value="1"/>
</dbReference>
<dbReference type="PRINTS" id="PR00455">
    <property type="entry name" value="HTHTETR"/>
</dbReference>
<dbReference type="InterPro" id="IPR009057">
    <property type="entry name" value="Homeodomain-like_sf"/>
</dbReference>
<evidence type="ECO:0000313" key="5">
    <source>
        <dbReference type="Proteomes" id="UP000410984"/>
    </source>
</evidence>
<dbReference type="EMBL" id="CABFPH010000161">
    <property type="protein sequence ID" value="VUD74824.1"/>
    <property type="molecule type" value="Genomic_DNA"/>
</dbReference>
<evidence type="ECO:0000256" key="2">
    <source>
        <dbReference type="PROSITE-ProRule" id="PRU00335"/>
    </source>
</evidence>
<dbReference type="InterPro" id="IPR001647">
    <property type="entry name" value="HTH_TetR"/>
</dbReference>
<reference evidence="4 5" key="1">
    <citation type="submission" date="2019-06" db="EMBL/GenBank/DDBJ databases">
        <authorList>
            <person name="Rodrigo-Torres L."/>
            <person name="Arahal R. D."/>
            <person name="Lucena T."/>
        </authorList>
    </citation>
    <scope>NUCLEOTIDE SEQUENCE [LARGE SCALE GENOMIC DNA]</scope>
    <source>
        <strain evidence="4 5">SB0023/3</strain>
    </source>
</reference>
<keyword evidence="5" id="KW-1185">Reference proteome</keyword>
<evidence type="ECO:0000313" key="4">
    <source>
        <dbReference type="EMBL" id="VUD74824.1"/>
    </source>
</evidence>
<dbReference type="AlphaFoldDB" id="A0A509EMA3"/>
<sequence length="280" mass="31543">MRGTWSNFRAEAIQADGGAAQAPSVRIDRSRTMLPPTITARMTEDAFAEDDLAEEGVVRGRGRTALAGRRRLPAAERERQIVAAAARFFAEHGFGGQTRELARGIGITHSAIFRYFPSKEALIDRVYEHVYVSRWNPHWDRLLRNRALPLEERLVRLYQDYAERIFDYEWVRIFVSAGLTGYDIAPRYLAVVRDSLIRPVCTELRAHLGLPDPETVPLTAREEETAWALHGQIFYIAIRKFVYGWPVPADTAPVIADDVRMFLAGAPPVLRACLEGQGPG</sequence>
<name>A0A509EMA3_9HYPH</name>
<feature type="domain" description="HTH tetR-type" evidence="3">
    <location>
        <begin position="75"/>
        <end position="134"/>
    </location>
</feature>
<dbReference type="PANTHER" id="PTHR30055">
    <property type="entry name" value="HTH-TYPE TRANSCRIPTIONAL REGULATOR RUTR"/>
    <property type="match status" value="1"/>
</dbReference>
<dbReference type="GO" id="GO:0000976">
    <property type="term" value="F:transcription cis-regulatory region binding"/>
    <property type="evidence" value="ECO:0007669"/>
    <property type="project" value="TreeGrafter"/>
</dbReference>
<dbReference type="Gene3D" id="1.10.357.10">
    <property type="entry name" value="Tetracycline Repressor, domain 2"/>
    <property type="match status" value="1"/>
</dbReference>
<evidence type="ECO:0000259" key="3">
    <source>
        <dbReference type="PROSITE" id="PS50977"/>
    </source>
</evidence>
<dbReference type="Proteomes" id="UP000410984">
    <property type="component" value="Unassembled WGS sequence"/>
</dbReference>
<dbReference type="Pfam" id="PF00440">
    <property type="entry name" value="TetR_N"/>
    <property type="match status" value="1"/>
</dbReference>
<accession>A0A509EMA3</accession>
<protein>
    <recommendedName>
        <fullName evidence="3">HTH tetR-type domain-containing protein</fullName>
    </recommendedName>
</protein>
<dbReference type="SUPFAM" id="SSF46689">
    <property type="entry name" value="Homeodomain-like"/>
    <property type="match status" value="1"/>
</dbReference>
<dbReference type="InterPro" id="IPR050109">
    <property type="entry name" value="HTH-type_TetR-like_transc_reg"/>
</dbReference>
<dbReference type="PROSITE" id="PS50977">
    <property type="entry name" value="HTH_TETR_2"/>
    <property type="match status" value="1"/>
</dbReference>
<gene>
    <name evidence="4" type="ORF">MET9862_05457</name>
</gene>